<proteinExistence type="predicted"/>
<accession>A0A0D2F818</accession>
<dbReference type="HOGENOM" id="CLU_012494_6_3_1"/>
<feature type="domain" description="Alpha/beta hydrolase fold-3" evidence="3">
    <location>
        <begin position="100"/>
        <end position="323"/>
    </location>
</feature>
<protein>
    <recommendedName>
        <fullName evidence="3">Alpha/beta hydrolase fold-3 domain-containing protein</fullName>
    </recommendedName>
</protein>
<organism evidence="4 5">
    <name type="scientific">Phialophora macrospora</name>
    <dbReference type="NCBI Taxonomy" id="1851006"/>
    <lineage>
        <taxon>Eukaryota</taxon>
        <taxon>Fungi</taxon>
        <taxon>Dikarya</taxon>
        <taxon>Ascomycota</taxon>
        <taxon>Pezizomycotina</taxon>
        <taxon>Eurotiomycetes</taxon>
        <taxon>Chaetothyriomycetidae</taxon>
        <taxon>Chaetothyriales</taxon>
        <taxon>Herpotrichiellaceae</taxon>
        <taxon>Phialophora</taxon>
    </lineage>
</organism>
<dbReference type="PANTHER" id="PTHR48081">
    <property type="entry name" value="AB HYDROLASE SUPERFAMILY PROTEIN C4A8.06C"/>
    <property type="match status" value="1"/>
</dbReference>
<evidence type="ECO:0000313" key="4">
    <source>
        <dbReference type="EMBL" id="KIW63045.1"/>
    </source>
</evidence>
<dbReference type="GO" id="GO:0016787">
    <property type="term" value="F:hydrolase activity"/>
    <property type="evidence" value="ECO:0007669"/>
    <property type="project" value="UniProtKB-KW"/>
</dbReference>
<dbReference type="AlphaFoldDB" id="A0A0D2F818"/>
<dbReference type="STRING" id="5601.A0A0D2F818"/>
<name>A0A0D2F818_9EURO</name>
<dbReference type="PANTHER" id="PTHR48081:SF8">
    <property type="entry name" value="ALPHA_BETA HYDROLASE FOLD-3 DOMAIN-CONTAINING PROTEIN-RELATED"/>
    <property type="match status" value="1"/>
</dbReference>
<dbReference type="InterPro" id="IPR029058">
    <property type="entry name" value="AB_hydrolase_fold"/>
</dbReference>
<evidence type="ECO:0000256" key="2">
    <source>
        <dbReference type="SAM" id="MobiDB-lite"/>
    </source>
</evidence>
<dbReference type="Gene3D" id="3.40.50.1820">
    <property type="entry name" value="alpha/beta hydrolase"/>
    <property type="match status" value="1"/>
</dbReference>
<evidence type="ECO:0000313" key="5">
    <source>
        <dbReference type="Proteomes" id="UP000054266"/>
    </source>
</evidence>
<dbReference type="Pfam" id="PF07859">
    <property type="entry name" value="Abhydrolase_3"/>
    <property type="match status" value="1"/>
</dbReference>
<gene>
    <name evidence="4" type="ORF">PV04_09923</name>
</gene>
<evidence type="ECO:0000256" key="1">
    <source>
        <dbReference type="ARBA" id="ARBA00022801"/>
    </source>
</evidence>
<dbReference type="EMBL" id="KN846962">
    <property type="protein sequence ID" value="KIW63045.1"/>
    <property type="molecule type" value="Genomic_DNA"/>
</dbReference>
<reference evidence="4 5" key="1">
    <citation type="submission" date="2015-01" db="EMBL/GenBank/DDBJ databases">
        <title>The Genome Sequence of Capronia semiimmersa CBS27337.</title>
        <authorList>
            <consortium name="The Broad Institute Genomics Platform"/>
            <person name="Cuomo C."/>
            <person name="de Hoog S."/>
            <person name="Gorbushina A."/>
            <person name="Stielow B."/>
            <person name="Teixiera M."/>
            <person name="Abouelleil A."/>
            <person name="Chapman S.B."/>
            <person name="Priest M."/>
            <person name="Young S.K."/>
            <person name="Wortman J."/>
            <person name="Nusbaum C."/>
            <person name="Birren B."/>
        </authorList>
    </citation>
    <scope>NUCLEOTIDE SEQUENCE [LARGE SCALE GENOMIC DNA]</scope>
    <source>
        <strain evidence="4 5">CBS 27337</strain>
    </source>
</reference>
<sequence length="360" mass="39477">MADYSQYQGPNPEWEQFTQGTVLPPVGLAPGETLVDYQRSRNALREKDSRVEMERSGLSEKVSWEDVSIPTRDASTIPARIYKTKRDSDGSATAPLPVYLFFHGGGYLFGSIESEDANCSRVVAMSPYDSVIVVHVNHRHTPAFKYPVPHHDAWDAFLWLDKNITSIGGDCNKVIVGGISAGGGLAASVVLHAQELPSSGLNITVAGQLLLIPWLVHPKAYPFDMLASKERSSFVQNSDAPILPLAQITIFTDALSGPDTDPTDIYLSPLFASDEKIRGMPKTVFVVAGMDPLRDEALLYADKLKRNGVPAKVNIFPGLPHGFRRFGSLKASARWDELIVEGIQWCLSDNLENSTQVELP</sequence>
<dbReference type="Proteomes" id="UP000054266">
    <property type="component" value="Unassembled WGS sequence"/>
</dbReference>
<dbReference type="InterPro" id="IPR013094">
    <property type="entry name" value="AB_hydrolase_3"/>
</dbReference>
<feature type="region of interest" description="Disordered" evidence="2">
    <location>
        <begin position="1"/>
        <end position="22"/>
    </location>
</feature>
<keyword evidence="1" id="KW-0378">Hydrolase</keyword>
<dbReference type="SUPFAM" id="SSF53474">
    <property type="entry name" value="alpha/beta-Hydrolases"/>
    <property type="match status" value="1"/>
</dbReference>
<dbReference type="InterPro" id="IPR050300">
    <property type="entry name" value="GDXG_lipolytic_enzyme"/>
</dbReference>
<keyword evidence="5" id="KW-1185">Reference proteome</keyword>
<evidence type="ECO:0000259" key="3">
    <source>
        <dbReference type="Pfam" id="PF07859"/>
    </source>
</evidence>